<dbReference type="Proteomes" id="UP000016761">
    <property type="component" value="Unassembled WGS sequence"/>
</dbReference>
<dbReference type="AlphaFoldDB" id="U4TDP1"/>
<keyword evidence="2" id="KW-1133">Transmembrane helix</keyword>
<dbReference type="STRING" id="1354303.M917_0584"/>
<name>U4TDP1_9GAMM</name>
<comment type="caution">
    <text evidence="3">The sequence shown here is derived from an EMBL/GenBank/DDBJ whole genome shotgun (WGS) entry which is preliminary data.</text>
</comment>
<dbReference type="OrthoDB" id="6657605at2"/>
<evidence type="ECO:0000313" key="4">
    <source>
        <dbReference type="Proteomes" id="UP000016761"/>
    </source>
</evidence>
<dbReference type="Pfam" id="PF10947">
    <property type="entry name" value="DUF2628"/>
    <property type="match status" value="1"/>
</dbReference>
<feature type="transmembrane region" description="Helical" evidence="2">
    <location>
        <begin position="197"/>
        <end position="221"/>
    </location>
</feature>
<feature type="region of interest" description="Disordered" evidence="1">
    <location>
        <begin position="28"/>
        <end position="55"/>
    </location>
</feature>
<feature type="transmembrane region" description="Helical" evidence="2">
    <location>
        <begin position="149"/>
        <end position="167"/>
    </location>
</feature>
<organism evidence="3 4">
    <name type="scientific">Psychrobacter aquaticus CMS 56</name>
    <dbReference type="NCBI Taxonomy" id="1354303"/>
    <lineage>
        <taxon>Bacteria</taxon>
        <taxon>Pseudomonadati</taxon>
        <taxon>Pseudomonadota</taxon>
        <taxon>Gammaproteobacteria</taxon>
        <taxon>Moraxellales</taxon>
        <taxon>Moraxellaceae</taxon>
        <taxon>Psychrobacter</taxon>
    </lineage>
</organism>
<feature type="transmembrane region" description="Helical" evidence="2">
    <location>
        <begin position="115"/>
        <end position="137"/>
    </location>
</feature>
<proteinExistence type="predicted"/>
<keyword evidence="2" id="KW-0472">Membrane</keyword>
<keyword evidence="2" id="KW-0812">Transmembrane</keyword>
<sequence length="228" mass="25773">MLCTNCGQENSREAVFCSNCKQRLGNTHAQTPPPLTPVNISKEAQSGQYGSNSDSDNADTLLAAFVGEKYDSYYREKWFKNHIPTLDKDVTKMNMRSFNIAGLFLGVSWLCYRKMYIAAALIMFAITVIDLVMMYVLGMERYNVLGQSTFMVVWIVMTGILGNYLYFDHSVRQIQKITSVTLDPNAMREQLAKKGGTSWAGAIGVSIVIIALSILMTYFFAPEWYWLE</sequence>
<evidence type="ECO:0000256" key="2">
    <source>
        <dbReference type="SAM" id="Phobius"/>
    </source>
</evidence>
<reference evidence="3 4" key="1">
    <citation type="journal article" date="2013" name="Genome Announc.">
        <title>Draft Genome Sequence of Psychrobacter aquaticus Strain CMS 56T, Isolated from a Cyanobacterial Mat Sample Collected from Water Bodies in the McMurdo Dry Valley Region of Antarctica.</title>
        <authorList>
            <person name="Reddy G.S."/>
            <person name="Ara S."/>
            <person name="Singh A."/>
            <person name="Kumar Pinnaka A."/>
            <person name="Shivaji S."/>
        </authorList>
    </citation>
    <scope>NUCLEOTIDE SEQUENCE [LARGE SCALE GENOMIC DNA]</scope>
    <source>
        <strain evidence="3 4">CMS 56</strain>
    </source>
</reference>
<evidence type="ECO:0000256" key="1">
    <source>
        <dbReference type="SAM" id="MobiDB-lite"/>
    </source>
</evidence>
<evidence type="ECO:0000313" key="3">
    <source>
        <dbReference type="EMBL" id="ERL56558.1"/>
    </source>
</evidence>
<dbReference type="InterPro" id="IPR024399">
    <property type="entry name" value="DUF2628"/>
</dbReference>
<keyword evidence="4" id="KW-1185">Reference proteome</keyword>
<feature type="compositionally biased region" description="Polar residues" evidence="1">
    <location>
        <begin position="38"/>
        <end position="55"/>
    </location>
</feature>
<dbReference type="RefSeq" id="WP_021813248.1">
    <property type="nucleotide sequence ID" value="NZ_AUSW01000013.1"/>
</dbReference>
<protein>
    <recommendedName>
        <fullName evidence="5">Zinc-ribbon domain-containing protein</fullName>
    </recommendedName>
</protein>
<accession>U4TDP1</accession>
<evidence type="ECO:0008006" key="5">
    <source>
        <dbReference type="Google" id="ProtNLM"/>
    </source>
</evidence>
<dbReference type="EMBL" id="AUSW01000013">
    <property type="protein sequence ID" value="ERL56558.1"/>
    <property type="molecule type" value="Genomic_DNA"/>
</dbReference>
<gene>
    <name evidence="3" type="ORF">M917_0584</name>
</gene>
<dbReference type="PATRIC" id="fig|1354303.4.peg.575"/>
<dbReference type="eggNOG" id="ENOG5033DE8">
    <property type="taxonomic scope" value="Bacteria"/>
</dbReference>